<dbReference type="Proteomes" id="UP000679179">
    <property type="component" value="Unassembled WGS sequence"/>
</dbReference>
<dbReference type="EMBL" id="BOPZ01000023">
    <property type="protein sequence ID" value="GIM29843.1"/>
    <property type="molecule type" value="Genomic_DNA"/>
</dbReference>
<accession>A0A919S3C4</accession>
<dbReference type="SUPFAM" id="SSF52980">
    <property type="entry name" value="Restriction endonuclease-like"/>
    <property type="match status" value="1"/>
</dbReference>
<dbReference type="GO" id="GO:0009307">
    <property type="term" value="P:DNA restriction-modification system"/>
    <property type="evidence" value="ECO:0007669"/>
    <property type="project" value="InterPro"/>
</dbReference>
<evidence type="ECO:0000313" key="1">
    <source>
        <dbReference type="EMBL" id="GIM29843.1"/>
    </source>
</evidence>
<name>A0A919S3C4_9CLOT</name>
<sequence>MRFKIHSFRHAETIFNNNPSFATLWLEVQNVLASITDQDIINSYNNNTRKSKKSISDDINKLIDERLVNLSWNRQSPIFNASAYRPKGTNHWWTLDFAKDSIAVEVAFNHGEATAWNLIKPVLSSELNHVQKAIQTQAGIIITATDSMKSAGNFDNAAGSYEKFLQYLDPLRNILTVPMIIIGLEAPDTFIINSKTKQVQMINNPSSSISS</sequence>
<dbReference type="Gene3D" id="3.40.91.20">
    <property type="match status" value="1"/>
</dbReference>
<dbReference type="Pfam" id="PF09195">
    <property type="entry name" value="Endonuc-BglII"/>
    <property type="match status" value="1"/>
</dbReference>
<proteinExistence type="predicted"/>
<dbReference type="InterPro" id="IPR015278">
    <property type="entry name" value="BglII-like"/>
</dbReference>
<dbReference type="RefSeq" id="WP_212904530.1">
    <property type="nucleotide sequence ID" value="NZ_BOPZ01000023.1"/>
</dbReference>
<dbReference type="InterPro" id="IPR011338">
    <property type="entry name" value="BamHI/BglII/BstY"/>
</dbReference>
<evidence type="ECO:0008006" key="3">
    <source>
        <dbReference type="Google" id="ProtNLM"/>
    </source>
</evidence>
<keyword evidence="2" id="KW-1185">Reference proteome</keyword>
<dbReference type="GO" id="GO:0000287">
    <property type="term" value="F:magnesium ion binding"/>
    <property type="evidence" value="ECO:0007669"/>
    <property type="project" value="InterPro"/>
</dbReference>
<gene>
    <name evidence="1" type="ORF">CPJCM30710_25090</name>
</gene>
<comment type="caution">
    <text evidence="1">The sequence shown here is derived from an EMBL/GenBank/DDBJ whole genome shotgun (WGS) entry which is preliminary data.</text>
</comment>
<dbReference type="GO" id="GO:0003677">
    <property type="term" value="F:DNA binding"/>
    <property type="evidence" value="ECO:0007669"/>
    <property type="project" value="InterPro"/>
</dbReference>
<organism evidence="1 2">
    <name type="scientific">Clostridium polyendosporum</name>
    <dbReference type="NCBI Taxonomy" id="69208"/>
    <lineage>
        <taxon>Bacteria</taxon>
        <taxon>Bacillati</taxon>
        <taxon>Bacillota</taxon>
        <taxon>Clostridia</taxon>
        <taxon>Eubacteriales</taxon>
        <taxon>Clostridiaceae</taxon>
        <taxon>Clostridium</taxon>
    </lineage>
</organism>
<dbReference type="InterPro" id="IPR011335">
    <property type="entry name" value="Restrct_endonuc-II-like"/>
</dbReference>
<protein>
    <recommendedName>
        <fullName evidence="3">Restriction endonuclease BglII</fullName>
    </recommendedName>
</protein>
<evidence type="ECO:0000313" key="2">
    <source>
        <dbReference type="Proteomes" id="UP000679179"/>
    </source>
</evidence>
<dbReference type="AlphaFoldDB" id="A0A919S3C4"/>
<dbReference type="GO" id="GO:0009036">
    <property type="term" value="F:type II site-specific deoxyribonuclease activity"/>
    <property type="evidence" value="ECO:0007669"/>
    <property type="project" value="InterPro"/>
</dbReference>
<reference evidence="1" key="1">
    <citation type="submission" date="2021-03" db="EMBL/GenBank/DDBJ databases">
        <title>Taxonomic study of Clostridium polyendosporum from meadow-gley soil under rice.</title>
        <authorList>
            <person name="Kobayashi H."/>
            <person name="Tanizawa Y."/>
            <person name="Yagura M."/>
        </authorList>
    </citation>
    <scope>NUCLEOTIDE SEQUENCE</scope>
    <source>
        <strain evidence="1">JCM 30710</strain>
    </source>
</reference>